<comment type="caution">
    <text evidence="5">The sequence shown here is derived from an EMBL/GenBank/DDBJ whole genome shotgun (WGS) entry which is preliminary data.</text>
</comment>
<keyword evidence="6" id="KW-1185">Reference proteome</keyword>
<reference evidence="5 6" key="1">
    <citation type="submission" date="2020-08" db="EMBL/GenBank/DDBJ databases">
        <title>Genome public.</title>
        <authorList>
            <person name="Liu C."/>
            <person name="Sun Q."/>
        </authorList>
    </citation>
    <scope>NUCLEOTIDE SEQUENCE [LARGE SCALE GENOMIC DNA]</scope>
    <source>
        <strain evidence="5 6">NSJ-66</strain>
    </source>
</reference>
<keyword evidence="2" id="KW-0238">DNA-binding</keyword>
<dbReference type="PROSITE" id="PS01124">
    <property type="entry name" value="HTH_ARAC_FAMILY_2"/>
    <property type="match status" value="1"/>
</dbReference>
<evidence type="ECO:0000313" key="6">
    <source>
        <dbReference type="Proteomes" id="UP000634672"/>
    </source>
</evidence>
<dbReference type="PANTHER" id="PTHR47504:SF5">
    <property type="entry name" value="RIGHT ORIGIN-BINDING PROTEIN"/>
    <property type="match status" value="1"/>
</dbReference>
<evidence type="ECO:0000256" key="1">
    <source>
        <dbReference type="ARBA" id="ARBA00023015"/>
    </source>
</evidence>
<protein>
    <submittedName>
        <fullName evidence="5">Helix-turn-helix transcriptional regulator</fullName>
    </submittedName>
</protein>
<dbReference type="InterPro" id="IPR050959">
    <property type="entry name" value="MarA-like"/>
</dbReference>
<dbReference type="EMBL" id="JACOPB010000001">
    <property type="protein sequence ID" value="MBC5706508.1"/>
    <property type="molecule type" value="Genomic_DNA"/>
</dbReference>
<dbReference type="Pfam" id="PF12833">
    <property type="entry name" value="HTH_18"/>
    <property type="match status" value="1"/>
</dbReference>
<dbReference type="SMART" id="SM00342">
    <property type="entry name" value="HTH_ARAC"/>
    <property type="match status" value="1"/>
</dbReference>
<evidence type="ECO:0000313" key="5">
    <source>
        <dbReference type="EMBL" id="MBC5706508.1"/>
    </source>
</evidence>
<keyword evidence="3" id="KW-0804">Transcription</keyword>
<dbReference type="Gene3D" id="1.10.10.60">
    <property type="entry name" value="Homeodomain-like"/>
    <property type="match status" value="2"/>
</dbReference>
<evidence type="ECO:0000256" key="3">
    <source>
        <dbReference type="ARBA" id="ARBA00023163"/>
    </source>
</evidence>
<accession>A0ABR7H007</accession>
<feature type="domain" description="HTH araC/xylS-type" evidence="4">
    <location>
        <begin position="5"/>
        <end position="103"/>
    </location>
</feature>
<dbReference type="RefSeq" id="WP_187018579.1">
    <property type="nucleotide sequence ID" value="NZ_JACOPB010000001.1"/>
</dbReference>
<proteinExistence type="predicted"/>
<evidence type="ECO:0000259" key="4">
    <source>
        <dbReference type="PROSITE" id="PS01124"/>
    </source>
</evidence>
<dbReference type="InterPro" id="IPR018060">
    <property type="entry name" value="HTH_AraC"/>
</dbReference>
<organism evidence="5 6">
    <name type="scientific">Hungatella hominis</name>
    <dbReference type="NCBI Taxonomy" id="2763050"/>
    <lineage>
        <taxon>Bacteria</taxon>
        <taxon>Bacillati</taxon>
        <taxon>Bacillota</taxon>
        <taxon>Clostridia</taxon>
        <taxon>Lachnospirales</taxon>
        <taxon>Lachnospiraceae</taxon>
        <taxon>Hungatella</taxon>
    </lineage>
</organism>
<gene>
    <name evidence="5" type="ORF">H8S75_00870</name>
</gene>
<sequence>MEIIQRAIDYIEENLTQELIIEELAGVAALSPFYFQRLFRRLVKTPVREYTRLRRLAKICELLRDTDRTVLDIAEEYHFSGHANFTRAFKKAFNITPDEMRHVHTMMNQYVKPNLLLKYVMVDEGVPLIADGIVLEIVRKRLEHPKHMIGIAEEIPISDIMGGQDSGISVTGAMWDKFHRMKPTISGLLPGGKECGVVYMGEAKEGHCMYLAGAEAAANPARDYVIYEFEAETFDELVTSTVYIAQTFVERWMEKHSLLAGEFAVEMYAAAGEGAACMETWLDYKSLASEEI</sequence>
<dbReference type="Proteomes" id="UP000634672">
    <property type="component" value="Unassembled WGS sequence"/>
</dbReference>
<dbReference type="InterPro" id="IPR009057">
    <property type="entry name" value="Homeodomain-like_sf"/>
</dbReference>
<dbReference type="SUPFAM" id="SSF46689">
    <property type="entry name" value="Homeodomain-like"/>
    <property type="match status" value="2"/>
</dbReference>
<name>A0ABR7H007_9FIRM</name>
<evidence type="ECO:0000256" key="2">
    <source>
        <dbReference type="ARBA" id="ARBA00023125"/>
    </source>
</evidence>
<keyword evidence="1" id="KW-0805">Transcription regulation</keyword>
<dbReference type="PANTHER" id="PTHR47504">
    <property type="entry name" value="RIGHT ORIGIN-BINDING PROTEIN"/>
    <property type="match status" value="1"/>
</dbReference>